<dbReference type="EMBL" id="JBHSED010000004">
    <property type="protein sequence ID" value="MFC4302630.1"/>
    <property type="molecule type" value="Genomic_DNA"/>
</dbReference>
<evidence type="ECO:0000259" key="5">
    <source>
        <dbReference type="Pfam" id="PF00669"/>
    </source>
</evidence>
<dbReference type="Pfam" id="PF00700">
    <property type="entry name" value="Flagellin_C"/>
    <property type="match status" value="1"/>
</dbReference>
<evidence type="ECO:0000256" key="1">
    <source>
        <dbReference type="ARBA" id="ARBA00005709"/>
    </source>
</evidence>
<dbReference type="PANTHER" id="PTHR42792:SF2">
    <property type="entry name" value="FLAGELLIN"/>
    <property type="match status" value="1"/>
</dbReference>
<evidence type="ECO:0000313" key="7">
    <source>
        <dbReference type="EMBL" id="MFC4302630.1"/>
    </source>
</evidence>
<comment type="function">
    <text evidence="4">Flagellin is the subunit protein which polymerizes to form the filaments of bacterial flagella.</text>
</comment>
<accession>A0ABV8S692</accession>
<evidence type="ECO:0000256" key="4">
    <source>
        <dbReference type="RuleBase" id="RU362073"/>
    </source>
</evidence>
<dbReference type="RefSeq" id="WP_378126313.1">
    <property type="nucleotide sequence ID" value="NZ_JBHSED010000004.1"/>
</dbReference>
<feature type="domain" description="Flagellin N-terminal" evidence="5">
    <location>
        <begin position="3"/>
        <end position="137"/>
    </location>
</feature>
<dbReference type="SUPFAM" id="SSF64518">
    <property type="entry name" value="Phase 1 flagellin"/>
    <property type="match status" value="2"/>
</dbReference>
<keyword evidence="4" id="KW-0964">Secreted</keyword>
<name>A0ABV8S692_9BACL</name>
<evidence type="ECO:0000256" key="3">
    <source>
        <dbReference type="ARBA" id="ARBA00023143"/>
    </source>
</evidence>
<proteinExistence type="inferred from homology"/>
<dbReference type="InterPro" id="IPR046358">
    <property type="entry name" value="Flagellin_C"/>
</dbReference>
<dbReference type="InterPro" id="IPR001029">
    <property type="entry name" value="Flagellin_N"/>
</dbReference>
<comment type="subcellular location">
    <subcellularLocation>
        <location evidence="4">Secreted</location>
    </subcellularLocation>
    <subcellularLocation>
        <location evidence="4">Bacterial flagellum</location>
    </subcellularLocation>
</comment>
<gene>
    <name evidence="7" type="ORF">ACFO1S_04145</name>
</gene>
<keyword evidence="7" id="KW-0282">Flagellum</keyword>
<keyword evidence="7" id="KW-0969">Cilium</keyword>
<organism evidence="7 8">
    <name type="scientific">Cohnella boryungensis</name>
    <dbReference type="NCBI Taxonomy" id="768479"/>
    <lineage>
        <taxon>Bacteria</taxon>
        <taxon>Bacillati</taxon>
        <taxon>Bacillota</taxon>
        <taxon>Bacilli</taxon>
        <taxon>Bacillales</taxon>
        <taxon>Paenibacillaceae</taxon>
        <taxon>Cohnella</taxon>
    </lineage>
</organism>
<keyword evidence="8" id="KW-1185">Reference proteome</keyword>
<evidence type="ECO:0000259" key="6">
    <source>
        <dbReference type="Pfam" id="PF00700"/>
    </source>
</evidence>
<comment type="similarity">
    <text evidence="1 4">Belongs to the bacterial flagellin family.</text>
</comment>
<dbReference type="Pfam" id="PF00669">
    <property type="entry name" value="Flagellin_N"/>
    <property type="match status" value="1"/>
</dbReference>
<dbReference type="PRINTS" id="PR00207">
    <property type="entry name" value="FLAGELLIN"/>
</dbReference>
<reference evidence="8" key="1">
    <citation type="journal article" date="2019" name="Int. J. Syst. Evol. Microbiol.">
        <title>The Global Catalogue of Microorganisms (GCM) 10K type strain sequencing project: providing services to taxonomists for standard genome sequencing and annotation.</title>
        <authorList>
            <consortium name="The Broad Institute Genomics Platform"/>
            <consortium name="The Broad Institute Genome Sequencing Center for Infectious Disease"/>
            <person name="Wu L."/>
            <person name="Ma J."/>
        </authorList>
    </citation>
    <scope>NUCLEOTIDE SEQUENCE [LARGE SCALE GENOMIC DNA]</scope>
    <source>
        <strain evidence="8">CGMCC 4.1641</strain>
    </source>
</reference>
<evidence type="ECO:0000256" key="2">
    <source>
        <dbReference type="ARBA" id="ARBA00020110"/>
    </source>
</evidence>
<keyword evidence="7" id="KW-0966">Cell projection</keyword>
<dbReference type="InterPro" id="IPR042187">
    <property type="entry name" value="Flagellin_C_sub2"/>
</dbReference>
<evidence type="ECO:0000313" key="8">
    <source>
        <dbReference type="Proteomes" id="UP001595755"/>
    </source>
</evidence>
<feature type="domain" description="Flagellin C-terminal" evidence="6">
    <location>
        <begin position="539"/>
        <end position="622"/>
    </location>
</feature>
<dbReference type="PANTHER" id="PTHR42792">
    <property type="entry name" value="FLAGELLIN"/>
    <property type="match status" value="1"/>
</dbReference>
<dbReference type="Gene3D" id="6.10.10.10">
    <property type="entry name" value="Flagellar export chaperone, C-terminal domain"/>
    <property type="match status" value="1"/>
</dbReference>
<comment type="caution">
    <text evidence="7">The sequence shown here is derived from an EMBL/GenBank/DDBJ whole genome shotgun (WGS) entry which is preliminary data.</text>
</comment>
<keyword evidence="3 4" id="KW-0975">Bacterial flagellum</keyword>
<dbReference type="Gene3D" id="1.20.1330.10">
    <property type="entry name" value="f41 fragment of flagellin, N-terminal domain"/>
    <property type="match status" value="2"/>
</dbReference>
<sequence>MIINTNVLAMNAGNNLRINNDKKSKSMEKLSSGLRINRAADDAAGLTISEKMRGQIRGLHQASRNIQDGISLVQTAESGFQGITDIIQRQKELIIKGMNGTYSDNDRKAIDLEISQLNDAIESIAEGTSFNTINLLARDDYQIFADRSSQNVEHTTSGPFSPTTTNYESKTHFWPIGSPETPKTVTASSTVTTIKDDSNITSTITSIILPNGEGGYNLYSESEQVHTETTITTESTHEQVLVTDPRYKEPDVKYNTPDNVFFQTKLIPNGTFVGQYPDFGGAEDRFTYIEIEGANYTLADFTLMGFSETANGVRATYQKDGIEIEKSFIADSISFTAQFTIHNNSGIDNRDIRIGTAFKPQYDGNYSLASSAGVPTDGTASSAQIPDSGTAFEITNDLVDYEFSFLTGANYLKPDTVVTKGSQLTSDSSLTHPIVPSWSRVGLNNGETMEFGIRLSNFIFKMDVYRDTDMTTETIDQIDVTVTTDIKDIDYAAAAVSIQTGDKTGDMIKIPLFDARSSALGISSMGVSSYENAKQSLVKLDSALNTVLTYRSVYGAYQNRLEHTMNNVTNYSENLTAAESRIRDTDMAKEMMELTRSQILTEAGQAMLAQANTTPQSVLKLLG</sequence>
<protein>
    <recommendedName>
        <fullName evidence="2 4">Flagellin</fullName>
    </recommendedName>
</protein>
<dbReference type="InterPro" id="IPR001492">
    <property type="entry name" value="Flagellin"/>
</dbReference>
<dbReference type="Proteomes" id="UP001595755">
    <property type="component" value="Unassembled WGS sequence"/>
</dbReference>